<dbReference type="OrthoDB" id="17560at2759"/>
<evidence type="ECO:0000313" key="3">
    <source>
        <dbReference type="Proteomes" id="UP000772434"/>
    </source>
</evidence>
<sequence>IKGVTHEGTPEGKWETINGIECYVGAPSSSEFKFKKDKVLLYLCDAFGPALVDWTFSVDDFARNGIKVLHLILTERSFDSLLQERRKNFDLPGWISRHGVKDIRSIIDKVVDGLKSEGVTEFAAIGYCFGGAGVFNLAFDNVISLSIANHPSFLKIPEDLEVR</sequence>
<dbReference type="Gene3D" id="3.40.50.1820">
    <property type="entry name" value="alpha/beta hydrolase"/>
    <property type="match status" value="1"/>
</dbReference>
<feature type="non-terminal residue" evidence="2">
    <location>
        <position position="1"/>
    </location>
</feature>
<dbReference type="InterPro" id="IPR002925">
    <property type="entry name" value="Dienelactn_hydro"/>
</dbReference>
<evidence type="ECO:0000313" key="2">
    <source>
        <dbReference type="EMBL" id="KAF9070244.1"/>
    </source>
</evidence>
<protein>
    <recommendedName>
        <fullName evidence="1">Dienelactone hydrolase domain-containing protein</fullName>
    </recommendedName>
</protein>
<proteinExistence type="predicted"/>
<dbReference type="Proteomes" id="UP000772434">
    <property type="component" value="Unassembled WGS sequence"/>
</dbReference>
<reference evidence="2" key="1">
    <citation type="submission" date="2020-11" db="EMBL/GenBank/DDBJ databases">
        <authorList>
            <consortium name="DOE Joint Genome Institute"/>
            <person name="Ahrendt S."/>
            <person name="Riley R."/>
            <person name="Andreopoulos W."/>
            <person name="Labutti K."/>
            <person name="Pangilinan J."/>
            <person name="Ruiz-Duenas F.J."/>
            <person name="Barrasa J.M."/>
            <person name="Sanchez-Garcia M."/>
            <person name="Camarero S."/>
            <person name="Miyauchi S."/>
            <person name="Serrano A."/>
            <person name="Linde D."/>
            <person name="Babiker R."/>
            <person name="Drula E."/>
            <person name="Ayuso-Fernandez I."/>
            <person name="Pacheco R."/>
            <person name="Padilla G."/>
            <person name="Ferreira P."/>
            <person name="Barriuso J."/>
            <person name="Kellner H."/>
            <person name="Castanera R."/>
            <person name="Alfaro M."/>
            <person name="Ramirez L."/>
            <person name="Pisabarro A.G."/>
            <person name="Kuo A."/>
            <person name="Tritt A."/>
            <person name="Lipzen A."/>
            <person name="He G."/>
            <person name="Yan M."/>
            <person name="Ng V."/>
            <person name="Cullen D."/>
            <person name="Martin F."/>
            <person name="Rosso M.-N."/>
            <person name="Henrissat B."/>
            <person name="Hibbett D."/>
            <person name="Martinez A.T."/>
            <person name="Grigoriev I.V."/>
        </authorList>
    </citation>
    <scope>NUCLEOTIDE SEQUENCE</scope>
    <source>
        <strain evidence="2">AH 40177</strain>
    </source>
</reference>
<dbReference type="PANTHER" id="PTHR17630">
    <property type="entry name" value="DIENELACTONE HYDROLASE"/>
    <property type="match status" value="1"/>
</dbReference>
<dbReference type="AlphaFoldDB" id="A0A9P5PQD7"/>
<dbReference type="Pfam" id="PF01738">
    <property type="entry name" value="DLH"/>
    <property type="match status" value="1"/>
</dbReference>
<dbReference type="EMBL" id="JADNRY010000042">
    <property type="protein sequence ID" value="KAF9070244.1"/>
    <property type="molecule type" value="Genomic_DNA"/>
</dbReference>
<dbReference type="SUPFAM" id="SSF53474">
    <property type="entry name" value="alpha/beta-Hydrolases"/>
    <property type="match status" value="1"/>
</dbReference>
<dbReference type="GO" id="GO:0016787">
    <property type="term" value="F:hydrolase activity"/>
    <property type="evidence" value="ECO:0007669"/>
    <property type="project" value="InterPro"/>
</dbReference>
<dbReference type="PANTHER" id="PTHR17630:SF44">
    <property type="entry name" value="PROTEIN AIM2"/>
    <property type="match status" value="1"/>
</dbReference>
<keyword evidence="3" id="KW-1185">Reference proteome</keyword>
<accession>A0A9P5PQD7</accession>
<gene>
    <name evidence="2" type="ORF">BDP27DRAFT_1221072</name>
</gene>
<comment type="caution">
    <text evidence="2">The sequence shown here is derived from an EMBL/GenBank/DDBJ whole genome shotgun (WGS) entry which is preliminary data.</text>
</comment>
<dbReference type="InterPro" id="IPR029058">
    <property type="entry name" value="AB_hydrolase_fold"/>
</dbReference>
<organism evidence="2 3">
    <name type="scientific">Rhodocollybia butyracea</name>
    <dbReference type="NCBI Taxonomy" id="206335"/>
    <lineage>
        <taxon>Eukaryota</taxon>
        <taxon>Fungi</taxon>
        <taxon>Dikarya</taxon>
        <taxon>Basidiomycota</taxon>
        <taxon>Agaricomycotina</taxon>
        <taxon>Agaricomycetes</taxon>
        <taxon>Agaricomycetidae</taxon>
        <taxon>Agaricales</taxon>
        <taxon>Marasmiineae</taxon>
        <taxon>Omphalotaceae</taxon>
        <taxon>Rhodocollybia</taxon>
    </lineage>
</organism>
<name>A0A9P5PQD7_9AGAR</name>
<evidence type="ECO:0000259" key="1">
    <source>
        <dbReference type="Pfam" id="PF01738"/>
    </source>
</evidence>
<feature type="domain" description="Dienelactone hydrolase" evidence="1">
    <location>
        <begin position="36"/>
        <end position="158"/>
    </location>
</feature>